<name>A0A6J4K6H5_9BACT</name>
<keyword evidence="1" id="KW-0732">Signal</keyword>
<feature type="chain" id="PRO_5026723109" description="VCBS repeat-containing protein" evidence="1">
    <location>
        <begin position="27"/>
        <end position="144"/>
    </location>
</feature>
<dbReference type="EMBL" id="CADCTW010000007">
    <property type="protein sequence ID" value="CAA9297098.1"/>
    <property type="molecule type" value="Genomic_DNA"/>
</dbReference>
<organism evidence="2">
    <name type="scientific">uncultured Gemmatimonadota bacterium</name>
    <dbReference type="NCBI Taxonomy" id="203437"/>
    <lineage>
        <taxon>Bacteria</taxon>
        <taxon>Pseudomonadati</taxon>
        <taxon>Gemmatimonadota</taxon>
        <taxon>environmental samples</taxon>
    </lineage>
</organism>
<proteinExistence type="predicted"/>
<evidence type="ECO:0000313" key="2">
    <source>
        <dbReference type="EMBL" id="CAA9297098.1"/>
    </source>
</evidence>
<dbReference type="AlphaFoldDB" id="A0A6J4K6H5"/>
<feature type="signal peptide" evidence="1">
    <location>
        <begin position="1"/>
        <end position="26"/>
    </location>
</feature>
<evidence type="ECO:0000256" key="1">
    <source>
        <dbReference type="SAM" id="SignalP"/>
    </source>
</evidence>
<gene>
    <name evidence="2" type="ORF">AVDCRST_MAG68-87</name>
</gene>
<accession>A0A6J4K6H5</accession>
<protein>
    <recommendedName>
        <fullName evidence="3">VCBS repeat-containing protein</fullName>
    </recommendedName>
</protein>
<reference evidence="2" key="1">
    <citation type="submission" date="2020-02" db="EMBL/GenBank/DDBJ databases">
        <authorList>
            <person name="Meier V. D."/>
        </authorList>
    </citation>
    <scope>NUCLEOTIDE SEQUENCE</scope>
    <source>
        <strain evidence="2">AVDCRST_MAG68</strain>
    </source>
</reference>
<sequence>MKRHHVAAAVAVGAVLLVAASRPVRAQDWRPPAGSPMPAMPAPGDVNEAWVGRQARWLAGGPAGISARPEGVAAGKARFVRFNGQDMRMAGAWSDRNGDGVCDMVEVYNGDGALTAQLLDPAYSGKPSVLRVYADGKLVREERL</sequence>
<evidence type="ECO:0008006" key="3">
    <source>
        <dbReference type="Google" id="ProtNLM"/>
    </source>
</evidence>